<keyword evidence="3" id="KW-1185">Reference proteome</keyword>
<feature type="domain" description="Cupin type-2" evidence="1">
    <location>
        <begin position="35"/>
        <end position="102"/>
    </location>
</feature>
<dbReference type="Gene3D" id="2.60.120.10">
    <property type="entry name" value="Jelly Rolls"/>
    <property type="match status" value="1"/>
</dbReference>
<dbReference type="PANTHER" id="PTHR36114">
    <property type="entry name" value="16.7 KDA PROTEIN IN WHIE LOCUS"/>
    <property type="match status" value="1"/>
</dbReference>
<evidence type="ECO:0000313" key="2">
    <source>
        <dbReference type="EMBL" id="GLJ75365.1"/>
    </source>
</evidence>
<reference evidence="2" key="1">
    <citation type="journal article" date="2014" name="Int. J. Syst. Evol. Microbiol.">
        <title>Complete genome sequence of Corynebacterium casei LMG S-19264T (=DSM 44701T), isolated from a smear-ripened cheese.</title>
        <authorList>
            <consortium name="US DOE Joint Genome Institute (JGI-PGF)"/>
            <person name="Walter F."/>
            <person name="Albersmeier A."/>
            <person name="Kalinowski J."/>
            <person name="Ruckert C."/>
        </authorList>
    </citation>
    <scope>NUCLEOTIDE SEQUENCE</scope>
    <source>
        <strain evidence="2">VKM Ac-1401</strain>
    </source>
</reference>
<comment type="caution">
    <text evidence="2">The sequence shown here is derived from an EMBL/GenBank/DDBJ whole genome shotgun (WGS) entry which is preliminary data.</text>
</comment>
<protein>
    <submittedName>
        <fullName evidence="2">Cupin</fullName>
    </submittedName>
</protein>
<accession>A0A9W6H7H3</accession>
<dbReference type="SUPFAM" id="SSF51182">
    <property type="entry name" value="RmlC-like cupins"/>
    <property type="match status" value="1"/>
</dbReference>
<evidence type="ECO:0000259" key="1">
    <source>
        <dbReference type="Pfam" id="PF07883"/>
    </source>
</evidence>
<dbReference type="AlphaFoldDB" id="A0A9W6H7H3"/>
<dbReference type="InterPro" id="IPR014710">
    <property type="entry name" value="RmlC-like_jellyroll"/>
</dbReference>
<dbReference type="RefSeq" id="WP_271176046.1">
    <property type="nucleotide sequence ID" value="NZ_BAAAJO010000001.1"/>
</dbReference>
<reference evidence="2" key="2">
    <citation type="submission" date="2023-01" db="EMBL/GenBank/DDBJ databases">
        <authorList>
            <person name="Sun Q."/>
            <person name="Evtushenko L."/>
        </authorList>
    </citation>
    <scope>NUCLEOTIDE SEQUENCE</scope>
    <source>
        <strain evidence="2">VKM Ac-1401</strain>
    </source>
</reference>
<dbReference type="InterPro" id="IPR052044">
    <property type="entry name" value="PKS_Associated_Protein"/>
</dbReference>
<dbReference type="Proteomes" id="UP001142372">
    <property type="component" value="Unassembled WGS sequence"/>
</dbReference>
<sequence length="120" mass="13097">MIESTNSQSADHYTWGEVSDGWRLVDEPGLSVIEERVPPGAGEEWHLHQTAAQFFYLLEGSARMNTRDGAVDLEPRNGVQVPPGIPHQLVYPGTADARFLVISAPNTRGDRRAASDGTTP</sequence>
<dbReference type="PANTHER" id="PTHR36114:SF1">
    <property type="entry name" value="16.7 KDA PROTEIN IN WHIE LOCUS"/>
    <property type="match status" value="1"/>
</dbReference>
<name>A0A9W6H7H3_9MICO</name>
<dbReference type="EMBL" id="BSEN01000003">
    <property type="protein sequence ID" value="GLJ75365.1"/>
    <property type="molecule type" value="Genomic_DNA"/>
</dbReference>
<dbReference type="InterPro" id="IPR011051">
    <property type="entry name" value="RmlC_Cupin_sf"/>
</dbReference>
<organism evidence="2 3">
    <name type="scientific">Leifsonia poae</name>
    <dbReference type="NCBI Taxonomy" id="110933"/>
    <lineage>
        <taxon>Bacteria</taxon>
        <taxon>Bacillati</taxon>
        <taxon>Actinomycetota</taxon>
        <taxon>Actinomycetes</taxon>
        <taxon>Micrococcales</taxon>
        <taxon>Microbacteriaceae</taxon>
        <taxon>Leifsonia</taxon>
    </lineage>
</organism>
<dbReference type="Pfam" id="PF07883">
    <property type="entry name" value="Cupin_2"/>
    <property type="match status" value="1"/>
</dbReference>
<dbReference type="InterPro" id="IPR013096">
    <property type="entry name" value="Cupin_2"/>
</dbReference>
<proteinExistence type="predicted"/>
<evidence type="ECO:0000313" key="3">
    <source>
        <dbReference type="Proteomes" id="UP001142372"/>
    </source>
</evidence>
<gene>
    <name evidence="2" type="ORF">GCM10017584_09390</name>
</gene>